<evidence type="ECO:0000256" key="1">
    <source>
        <dbReference type="ARBA" id="ARBA00005640"/>
    </source>
</evidence>
<evidence type="ECO:0000313" key="6">
    <source>
        <dbReference type="EMBL" id="CAD8504483.1"/>
    </source>
</evidence>
<dbReference type="GO" id="GO:0003723">
    <property type="term" value="F:RNA binding"/>
    <property type="evidence" value="ECO:0007669"/>
    <property type="project" value="TreeGrafter"/>
</dbReference>
<proteinExistence type="inferred from homology"/>
<dbReference type="AlphaFoldDB" id="A0A7S0HX11"/>
<evidence type="ECO:0000256" key="3">
    <source>
        <dbReference type="ARBA" id="ARBA00023274"/>
    </source>
</evidence>
<dbReference type="Pfam" id="PF01294">
    <property type="entry name" value="Ribosomal_L13e"/>
    <property type="match status" value="1"/>
</dbReference>
<dbReference type="GO" id="GO:0022625">
    <property type="term" value="C:cytosolic large ribosomal subunit"/>
    <property type="evidence" value="ECO:0007669"/>
    <property type="project" value="TreeGrafter"/>
</dbReference>
<sequence length="220" mass="25108">MPNFRLQIPNNHFHKHWNDSASHKGRIVTWHNQAARKHRRREARLAKAVRVFPRPVNGLLRPVVHCPTIRYNSKKRSGKGFTLEELKEAGISRKQALTIGISVDFRRKNRSEQSLKENVSRLQEYKAKLIVFPRKTRGKPVTGDSSKEECAKAEQLIGDVMPIVKPKPSIVSYTPTKEELAKEVYKTLRKARADASLVGKREARAKKKAEDEAEAAKMKA</sequence>
<accession>A0A7S0HX11</accession>
<dbReference type="InterPro" id="IPR001380">
    <property type="entry name" value="Ribosomal_eL13"/>
</dbReference>
<evidence type="ECO:0000256" key="2">
    <source>
        <dbReference type="ARBA" id="ARBA00022980"/>
    </source>
</evidence>
<gene>
    <name evidence="6" type="ORF">HPHI1048_LOCUS21563</name>
</gene>
<protein>
    <recommendedName>
        <fullName evidence="4">60S ribosomal protein L13</fullName>
    </recommendedName>
</protein>
<evidence type="ECO:0000256" key="4">
    <source>
        <dbReference type="RuleBase" id="RU000572"/>
    </source>
</evidence>
<name>A0A7S0HX11_9CRYP</name>
<dbReference type="EMBL" id="HBEO01031812">
    <property type="protein sequence ID" value="CAD8504483.1"/>
    <property type="molecule type" value="Transcribed_RNA"/>
</dbReference>
<dbReference type="PROSITE" id="PS01104">
    <property type="entry name" value="RIBOSOMAL_L13E"/>
    <property type="match status" value="1"/>
</dbReference>
<feature type="compositionally biased region" description="Basic and acidic residues" evidence="5">
    <location>
        <begin position="208"/>
        <end position="220"/>
    </location>
</feature>
<evidence type="ECO:0000256" key="5">
    <source>
        <dbReference type="SAM" id="MobiDB-lite"/>
    </source>
</evidence>
<dbReference type="InterPro" id="IPR018256">
    <property type="entry name" value="Ribosomal_eL13_CS"/>
</dbReference>
<organism evidence="6">
    <name type="scientific">Hanusia phi</name>
    <dbReference type="NCBI Taxonomy" id="3032"/>
    <lineage>
        <taxon>Eukaryota</taxon>
        <taxon>Cryptophyceae</taxon>
        <taxon>Pyrenomonadales</taxon>
        <taxon>Geminigeraceae</taxon>
        <taxon>Hanusia</taxon>
    </lineage>
</organism>
<dbReference type="HAMAP" id="MF_00499">
    <property type="entry name" value="Ribosomal_eL13"/>
    <property type="match status" value="1"/>
</dbReference>
<comment type="similarity">
    <text evidence="1 4">Belongs to the eukaryotic ribosomal protein eL13 family.</text>
</comment>
<dbReference type="PANTHER" id="PTHR11722:SF0">
    <property type="entry name" value="LARGE RIBOSOMAL SUBUNIT PROTEIN EL13"/>
    <property type="match status" value="1"/>
</dbReference>
<feature type="region of interest" description="Disordered" evidence="5">
    <location>
        <begin position="199"/>
        <end position="220"/>
    </location>
</feature>
<dbReference type="Gene3D" id="1.20.5.110">
    <property type="match status" value="1"/>
</dbReference>
<keyword evidence="2 4" id="KW-0689">Ribosomal protein</keyword>
<dbReference type="GO" id="GO:0006412">
    <property type="term" value="P:translation"/>
    <property type="evidence" value="ECO:0007669"/>
    <property type="project" value="InterPro"/>
</dbReference>
<keyword evidence="3 4" id="KW-0687">Ribonucleoprotein</keyword>
<reference evidence="6" key="1">
    <citation type="submission" date="2021-01" db="EMBL/GenBank/DDBJ databases">
        <authorList>
            <person name="Corre E."/>
            <person name="Pelletier E."/>
            <person name="Niang G."/>
            <person name="Scheremetjew M."/>
            <person name="Finn R."/>
            <person name="Kale V."/>
            <person name="Holt S."/>
            <person name="Cochrane G."/>
            <person name="Meng A."/>
            <person name="Brown T."/>
            <person name="Cohen L."/>
        </authorList>
    </citation>
    <scope>NUCLEOTIDE SEQUENCE</scope>
    <source>
        <strain evidence="6">CCMP325</strain>
    </source>
</reference>
<dbReference type="PANTHER" id="PTHR11722">
    <property type="entry name" value="60S RIBOSOMAL PROTEIN L13"/>
    <property type="match status" value="1"/>
</dbReference>
<dbReference type="GO" id="GO:0003735">
    <property type="term" value="F:structural constituent of ribosome"/>
    <property type="evidence" value="ECO:0007669"/>
    <property type="project" value="InterPro"/>
</dbReference>